<feature type="domain" description="FAD/NAD(P)-binding" evidence="5">
    <location>
        <begin position="32"/>
        <end position="172"/>
    </location>
</feature>
<dbReference type="GO" id="GO:0097237">
    <property type="term" value="P:cellular response to toxic substance"/>
    <property type="evidence" value="ECO:0007669"/>
    <property type="project" value="UniProtKB-ARBA"/>
</dbReference>
<dbReference type="GO" id="GO:0016491">
    <property type="term" value="F:oxidoreductase activity"/>
    <property type="evidence" value="ECO:0007669"/>
    <property type="project" value="UniProtKB-KW"/>
</dbReference>
<feature type="chain" id="PRO_5040128478" description="FAD/NAD(P)-binding domain-containing protein" evidence="4">
    <location>
        <begin position="19"/>
        <end position="402"/>
    </location>
</feature>
<dbReference type="InterPro" id="IPR036188">
    <property type="entry name" value="FAD/NAD-bd_sf"/>
</dbReference>
<reference evidence="6" key="1">
    <citation type="submission" date="2020-03" db="EMBL/GenBank/DDBJ databases">
        <title>Draft Genome Sequence of Cylindrodendrum hubeiense.</title>
        <authorList>
            <person name="Buettner E."/>
            <person name="Kellner H."/>
        </authorList>
    </citation>
    <scope>NUCLEOTIDE SEQUENCE</scope>
    <source>
        <strain evidence="6">IHI 201604</strain>
    </source>
</reference>
<evidence type="ECO:0000313" key="6">
    <source>
        <dbReference type="EMBL" id="KAF7549261.1"/>
    </source>
</evidence>
<keyword evidence="4" id="KW-0732">Signal</keyword>
<sequence length="402" mass="44460">MRFLQSLLLPALLSFANAAPSPQERAAEFEIYDAIIVGGGPAGLSALSGLARVRRNVLLLDSGEYRNAPTRHVHDLLGFDGVTPAYYRWAARQQLSHYETVTLKNATVTSITPQLNNTQFSVEATFYGKKNRTKTVTARKIVLATGLHDILPNTPGVEENWGKGIYWCPWCDGHEHADQKLGLLTSLDEVPSMVREILTLNTDIIAFTNGTDTPEARNATDVKEGNDWEKYLKLHKVTIDNRIITEIKRTGESAPGDPSLPTAAEFDKFEIDFTTGKPQKREAFFASFPDEQRSAVGENLGVDLWGGRLRVDPTAGLVTNVPGVYAIGDANSDNVTNVPHALFTGKRAAVYLHVRLERDTAALELANADEEVEKRHALDERSVWERMNGERGDILYAGNFDQ</sequence>
<dbReference type="PANTHER" id="PTHR48105">
    <property type="entry name" value="THIOREDOXIN REDUCTASE 1-RELATED-RELATED"/>
    <property type="match status" value="1"/>
</dbReference>
<evidence type="ECO:0000313" key="7">
    <source>
        <dbReference type="Proteomes" id="UP000722485"/>
    </source>
</evidence>
<dbReference type="PRINTS" id="PR00368">
    <property type="entry name" value="FADPNR"/>
</dbReference>
<dbReference type="Proteomes" id="UP000722485">
    <property type="component" value="Unassembled WGS sequence"/>
</dbReference>
<evidence type="ECO:0000256" key="4">
    <source>
        <dbReference type="SAM" id="SignalP"/>
    </source>
</evidence>
<protein>
    <recommendedName>
        <fullName evidence="5">FAD/NAD(P)-binding domain-containing protein</fullName>
    </recommendedName>
</protein>
<comment type="similarity">
    <text evidence="1">Belongs to the class-II pyridine nucleotide-disulfide oxidoreductase family.</text>
</comment>
<dbReference type="OrthoDB" id="4570620at2759"/>
<keyword evidence="3" id="KW-0560">Oxidoreductase</keyword>
<name>A0A9P5L867_9HYPO</name>
<proteinExistence type="inferred from homology"/>
<evidence type="ECO:0000256" key="3">
    <source>
        <dbReference type="ARBA" id="ARBA00023002"/>
    </source>
</evidence>
<feature type="signal peptide" evidence="4">
    <location>
        <begin position="1"/>
        <end position="18"/>
    </location>
</feature>
<accession>A0A9P5L867</accession>
<comment type="caution">
    <text evidence="6">The sequence shown here is derived from an EMBL/GenBank/DDBJ whole genome shotgun (WGS) entry which is preliminary data.</text>
</comment>
<dbReference type="Pfam" id="PF07992">
    <property type="entry name" value="Pyr_redox_2"/>
    <property type="match status" value="1"/>
</dbReference>
<dbReference type="PRINTS" id="PR00469">
    <property type="entry name" value="PNDRDTASEII"/>
</dbReference>
<organism evidence="6 7">
    <name type="scientific">Cylindrodendrum hubeiense</name>
    <dbReference type="NCBI Taxonomy" id="595255"/>
    <lineage>
        <taxon>Eukaryota</taxon>
        <taxon>Fungi</taxon>
        <taxon>Dikarya</taxon>
        <taxon>Ascomycota</taxon>
        <taxon>Pezizomycotina</taxon>
        <taxon>Sordariomycetes</taxon>
        <taxon>Hypocreomycetidae</taxon>
        <taxon>Hypocreales</taxon>
        <taxon>Nectriaceae</taxon>
        <taxon>Cylindrodendrum</taxon>
    </lineage>
</organism>
<evidence type="ECO:0000259" key="5">
    <source>
        <dbReference type="Pfam" id="PF07992"/>
    </source>
</evidence>
<gene>
    <name evidence="6" type="ORF">G7Z17_g6497</name>
</gene>
<evidence type="ECO:0000256" key="2">
    <source>
        <dbReference type="ARBA" id="ARBA00022630"/>
    </source>
</evidence>
<dbReference type="SUPFAM" id="SSF51905">
    <property type="entry name" value="FAD/NAD(P)-binding domain"/>
    <property type="match status" value="1"/>
</dbReference>
<evidence type="ECO:0000256" key="1">
    <source>
        <dbReference type="ARBA" id="ARBA00009333"/>
    </source>
</evidence>
<dbReference type="AlphaFoldDB" id="A0A9P5L867"/>
<dbReference type="InterPro" id="IPR050097">
    <property type="entry name" value="Ferredoxin-NADP_redctase_2"/>
</dbReference>
<keyword evidence="7" id="KW-1185">Reference proteome</keyword>
<dbReference type="InterPro" id="IPR023753">
    <property type="entry name" value="FAD/NAD-binding_dom"/>
</dbReference>
<dbReference type="Gene3D" id="3.50.50.60">
    <property type="entry name" value="FAD/NAD(P)-binding domain"/>
    <property type="match status" value="2"/>
</dbReference>
<dbReference type="EMBL" id="JAANBB010000126">
    <property type="protein sequence ID" value="KAF7549261.1"/>
    <property type="molecule type" value="Genomic_DNA"/>
</dbReference>
<keyword evidence="2" id="KW-0285">Flavoprotein</keyword>